<dbReference type="InterPro" id="IPR001054">
    <property type="entry name" value="A/G_cyclase"/>
</dbReference>
<evidence type="ECO:0000256" key="8">
    <source>
        <dbReference type="ARBA" id="ARBA00023136"/>
    </source>
</evidence>
<organism evidence="13 14">
    <name type="scientific">Helobdella robusta</name>
    <name type="common">Californian leech</name>
    <dbReference type="NCBI Taxonomy" id="6412"/>
    <lineage>
        <taxon>Eukaryota</taxon>
        <taxon>Metazoa</taxon>
        <taxon>Spiralia</taxon>
        <taxon>Lophotrochozoa</taxon>
        <taxon>Annelida</taxon>
        <taxon>Clitellata</taxon>
        <taxon>Hirudinea</taxon>
        <taxon>Rhynchobdellida</taxon>
        <taxon>Glossiphoniidae</taxon>
        <taxon>Helobdella</taxon>
    </lineage>
</organism>
<protein>
    <recommendedName>
        <fullName evidence="11">Guanylate cyclase domain-containing protein</fullName>
    </recommendedName>
</protein>
<dbReference type="SMART" id="SM00044">
    <property type="entry name" value="CYCc"/>
    <property type="match status" value="1"/>
</dbReference>
<evidence type="ECO:0000256" key="3">
    <source>
        <dbReference type="ARBA" id="ARBA00022475"/>
    </source>
</evidence>
<evidence type="ECO:0000256" key="6">
    <source>
        <dbReference type="ARBA" id="ARBA00022741"/>
    </source>
</evidence>
<dbReference type="GO" id="GO:0005886">
    <property type="term" value="C:plasma membrane"/>
    <property type="evidence" value="ECO:0000318"/>
    <property type="project" value="GO_Central"/>
</dbReference>
<dbReference type="AlphaFoldDB" id="T1G4Y1"/>
<dbReference type="EMBL" id="AMQM01005395">
    <property type="status" value="NOT_ANNOTATED_CDS"/>
    <property type="molecule type" value="Genomic_DNA"/>
</dbReference>
<evidence type="ECO:0000256" key="4">
    <source>
        <dbReference type="ARBA" id="ARBA00022692"/>
    </source>
</evidence>
<dbReference type="EMBL" id="KB096900">
    <property type="protein sequence ID" value="ESO00696.1"/>
    <property type="molecule type" value="Genomic_DNA"/>
</dbReference>
<evidence type="ECO:0000256" key="1">
    <source>
        <dbReference type="ARBA" id="ARBA00004167"/>
    </source>
</evidence>
<reference evidence="13" key="3">
    <citation type="submission" date="2015-06" db="UniProtKB">
        <authorList>
            <consortium name="EnsemblMetazoa"/>
        </authorList>
    </citation>
    <scope>IDENTIFICATION</scope>
</reference>
<accession>T1G4Y1</accession>
<evidence type="ECO:0000259" key="11">
    <source>
        <dbReference type="PROSITE" id="PS50125"/>
    </source>
</evidence>
<keyword evidence="10" id="KW-0456">Lyase</keyword>
<sequence length="228" mass="25933">MFRSQAKELLTEKDRTELLLSEMLPKSVARQLRLGNNVEAETYETSTIYFSDIVDFNEITLHSEPMQVITLLNSVYNLLDSRIECYDVYKVETIGSVYMVVSGVPVRNGQQHVVEVADMSLDILANIEEQNFSGFTKKIELRIGIHTGPCVAGVVGNKMTRYCLFGDTVNTASRMQSTGSASRIHLSEETHKELKEFKRYNLKKRGTIEIKGKGMMTTYWLVGREKIF</sequence>
<dbReference type="InParanoid" id="T1G4Y1"/>
<dbReference type="PANTHER" id="PTHR11920">
    <property type="entry name" value="GUANYLYL CYCLASE"/>
    <property type="match status" value="1"/>
</dbReference>
<evidence type="ECO:0000256" key="10">
    <source>
        <dbReference type="ARBA" id="ARBA00023239"/>
    </source>
</evidence>
<dbReference type="EnsemblMetazoa" id="HelroT82913">
    <property type="protein sequence ID" value="HelroP82913"/>
    <property type="gene ID" value="HelroG82913"/>
</dbReference>
<dbReference type="CTD" id="20216129"/>
<dbReference type="GO" id="GO:0006182">
    <property type="term" value="P:cGMP biosynthetic process"/>
    <property type="evidence" value="ECO:0000318"/>
    <property type="project" value="GO_Central"/>
</dbReference>
<dbReference type="GO" id="GO:0001653">
    <property type="term" value="F:peptide receptor activity"/>
    <property type="evidence" value="ECO:0000318"/>
    <property type="project" value="GO_Central"/>
</dbReference>
<dbReference type="OrthoDB" id="60033at2759"/>
<evidence type="ECO:0000256" key="9">
    <source>
        <dbReference type="ARBA" id="ARBA00023180"/>
    </source>
</evidence>
<name>T1G4Y1_HELRO</name>
<dbReference type="PANTHER" id="PTHR11920:SF501">
    <property type="entry name" value="GUANYLATE CYCLASE 32E"/>
    <property type="match status" value="1"/>
</dbReference>
<evidence type="ECO:0000256" key="5">
    <source>
        <dbReference type="ARBA" id="ARBA00022729"/>
    </source>
</evidence>
<keyword evidence="7" id="KW-1133">Transmembrane helix</keyword>
<reference evidence="14" key="1">
    <citation type="submission" date="2012-12" db="EMBL/GenBank/DDBJ databases">
        <authorList>
            <person name="Hellsten U."/>
            <person name="Grimwood J."/>
            <person name="Chapman J.A."/>
            <person name="Shapiro H."/>
            <person name="Aerts A."/>
            <person name="Otillar R.P."/>
            <person name="Terry A.Y."/>
            <person name="Boore J.L."/>
            <person name="Simakov O."/>
            <person name="Marletaz F."/>
            <person name="Cho S.-J."/>
            <person name="Edsinger-Gonzales E."/>
            <person name="Havlak P."/>
            <person name="Kuo D.-H."/>
            <person name="Larsson T."/>
            <person name="Lv J."/>
            <person name="Arendt D."/>
            <person name="Savage R."/>
            <person name="Osoegawa K."/>
            <person name="de Jong P."/>
            <person name="Lindberg D.R."/>
            <person name="Seaver E.C."/>
            <person name="Weisblat D.A."/>
            <person name="Putnam N.H."/>
            <person name="Grigoriev I.V."/>
            <person name="Rokhsar D.S."/>
        </authorList>
    </citation>
    <scope>NUCLEOTIDE SEQUENCE</scope>
</reference>
<keyword evidence="8" id="KW-0472">Membrane</keyword>
<dbReference type="GO" id="GO:0035556">
    <property type="term" value="P:intracellular signal transduction"/>
    <property type="evidence" value="ECO:0007669"/>
    <property type="project" value="InterPro"/>
</dbReference>
<dbReference type="InterPro" id="IPR029787">
    <property type="entry name" value="Nucleotide_cyclase"/>
</dbReference>
<keyword evidence="4" id="KW-0812">Transmembrane</keyword>
<dbReference type="HOGENOM" id="CLU_001072_6_1_1"/>
<dbReference type="OMA" id="NICHSST"/>
<dbReference type="GO" id="GO:0007168">
    <property type="term" value="P:receptor guanylyl cyclase signaling pathway"/>
    <property type="evidence" value="ECO:0000318"/>
    <property type="project" value="GO_Central"/>
</dbReference>
<dbReference type="eggNOG" id="KOG1023">
    <property type="taxonomic scope" value="Eukaryota"/>
</dbReference>
<dbReference type="GO" id="GO:0004383">
    <property type="term" value="F:guanylate cyclase activity"/>
    <property type="evidence" value="ECO:0000318"/>
    <property type="project" value="GO_Central"/>
</dbReference>
<dbReference type="Gene3D" id="3.30.70.1230">
    <property type="entry name" value="Nucleotide cyclase"/>
    <property type="match status" value="1"/>
</dbReference>
<keyword evidence="6" id="KW-0547">Nucleotide-binding</keyword>
<dbReference type="GO" id="GO:0000166">
    <property type="term" value="F:nucleotide binding"/>
    <property type="evidence" value="ECO:0007669"/>
    <property type="project" value="UniProtKB-KW"/>
</dbReference>
<keyword evidence="3" id="KW-1003">Cell membrane</keyword>
<gene>
    <name evidence="13" type="primary">20216129</name>
    <name evidence="12" type="ORF">HELRODRAFT_82913</name>
</gene>
<keyword evidence="14" id="KW-1185">Reference proteome</keyword>
<dbReference type="GeneID" id="20216129"/>
<dbReference type="Gene3D" id="6.10.250.780">
    <property type="match status" value="1"/>
</dbReference>
<dbReference type="KEGG" id="hro:HELRODRAFT_82913"/>
<reference evidence="12 14" key="2">
    <citation type="journal article" date="2013" name="Nature">
        <title>Insights into bilaterian evolution from three spiralian genomes.</title>
        <authorList>
            <person name="Simakov O."/>
            <person name="Marletaz F."/>
            <person name="Cho S.J."/>
            <person name="Edsinger-Gonzales E."/>
            <person name="Havlak P."/>
            <person name="Hellsten U."/>
            <person name="Kuo D.H."/>
            <person name="Larsson T."/>
            <person name="Lv J."/>
            <person name="Arendt D."/>
            <person name="Savage R."/>
            <person name="Osoegawa K."/>
            <person name="de Jong P."/>
            <person name="Grimwood J."/>
            <person name="Chapman J.A."/>
            <person name="Shapiro H."/>
            <person name="Aerts A."/>
            <person name="Otillar R.P."/>
            <person name="Terry A.Y."/>
            <person name="Boore J.L."/>
            <person name="Grigoriev I.V."/>
            <person name="Lindberg D.R."/>
            <person name="Seaver E.C."/>
            <person name="Weisblat D.A."/>
            <person name="Putnam N.H."/>
            <person name="Rokhsar D.S."/>
        </authorList>
    </citation>
    <scope>NUCLEOTIDE SEQUENCE</scope>
</reference>
<keyword evidence="5" id="KW-0732">Signal</keyword>
<comment type="subcellular location">
    <subcellularLocation>
        <location evidence="2">Cell membrane</location>
    </subcellularLocation>
    <subcellularLocation>
        <location evidence="1">Membrane</location>
        <topology evidence="1">Single-pass membrane protein</topology>
    </subcellularLocation>
</comment>
<dbReference type="FunFam" id="3.30.70.1230:FF:000050">
    <property type="entry name" value="Guanylate cyclase"/>
    <property type="match status" value="1"/>
</dbReference>
<dbReference type="SUPFAM" id="SSF55073">
    <property type="entry name" value="Nucleotide cyclase"/>
    <property type="match status" value="1"/>
</dbReference>
<evidence type="ECO:0000256" key="2">
    <source>
        <dbReference type="ARBA" id="ARBA00004236"/>
    </source>
</evidence>
<evidence type="ECO:0000313" key="14">
    <source>
        <dbReference type="Proteomes" id="UP000015101"/>
    </source>
</evidence>
<dbReference type="Proteomes" id="UP000015101">
    <property type="component" value="Unassembled WGS sequence"/>
</dbReference>
<evidence type="ECO:0000313" key="13">
    <source>
        <dbReference type="EnsemblMetazoa" id="HelroP82913"/>
    </source>
</evidence>
<dbReference type="STRING" id="6412.T1G4Y1"/>
<proteinExistence type="predicted"/>
<dbReference type="PROSITE" id="PS50125">
    <property type="entry name" value="GUANYLATE_CYCLASE_2"/>
    <property type="match status" value="1"/>
</dbReference>
<dbReference type="Pfam" id="PF00211">
    <property type="entry name" value="Guanylate_cyc"/>
    <property type="match status" value="1"/>
</dbReference>
<keyword evidence="9" id="KW-0325">Glycoprotein</keyword>
<dbReference type="InterPro" id="IPR050401">
    <property type="entry name" value="Cyclic_nucleotide_synthase"/>
</dbReference>
<evidence type="ECO:0000313" key="12">
    <source>
        <dbReference type="EMBL" id="ESO00696.1"/>
    </source>
</evidence>
<dbReference type="CDD" id="cd07302">
    <property type="entry name" value="CHD"/>
    <property type="match status" value="1"/>
</dbReference>
<evidence type="ECO:0000256" key="7">
    <source>
        <dbReference type="ARBA" id="ARBA00022989"/>
    </source>
</evidence>
<dbReference type="RefSeq" id="XP_009021333.1">
    <property type="nucleotide sequence ID" value="XM_009023085.1"/>
</dbReference>
<feature type="domain" description="Guanylate cyclase" evidence="11">
    <location>
        <begin position="47"/>
        <end position="176"/>
    </location>
</feature>